<evidence type="ECO:0000313" key="3">
    <source>
        <dbReference type="Proteomes" id="UP001187682"/>
    </source>
</evidence>
<feature type="region of interest" description="Disordered" evidence="1">
    <location>
        <begin position="65"/>
        <end position="84"/>
    </location>
</feature>
<dbReference type="InterPro" id="IPR019034">
    <property type="entry name" value="UPF0390"/>
</dbReference>
<feature type="compositionally biased region" description="Basic residues" evidence="1">
    <location>
        <begin position="8"/>
        <end position="26"/>
    </location>
</feature>
<sequence>MAQGPLKARAHPGVGKKSKVTKKGKTGKGGLAKATKKFTAALVGRTEQMLGERAGHLEIIGKGKKTPKEERINGKGGLVTDMLTPAPGALGRSCQIRPLG</sequence>
<gene>
    <name evidence="2" type="ORF">DNG_09341</name>
</gene>
<dbReference type="AlphaFoldDB" id="A0AAE8N737"/>
<protein>
    <submittedName>
        <fullName evidence="2">Uncharacterized protein</fullName>
    </submittedName>
</protein>
<accession>A0AAE8N737</accession>
<dbReference type="Pfam" id="PF09495">
    <property type="entry name" value="DUF2462"/>
    <property type="match status" value="1"/>
</dbReference>
<name>A0AAE8N737_9PEZI</name>
<organism evidence="2 3">
    <name type="scientific">Cephalotrichum gorgonifer</name>
    <dbReference type="NCBI Taxonomy" id="2041049"/>
    <lineage>
        <taxon>Eukaryota</taxon>
        <taxon>Fungi</taxon>
        <taxon>Dikarya</taxon>
        <taxon>Ascomycota</taxon>
        <taxon>Pezizomycotina</taxon>
        <taxon>Sordariomycetes</taxon>
        <taxon>Hypocreomycetidae</taxon>
        <taxon>Microascales</taxon>
        <taxon>Microascaceae</taxon>
        <taxon>Cephalotrichum</taxon>
    </lineage>
</organism>
<dbReference type="EMBL" id="ONZQ02000016">
    <property type="protein sequence ID" value="SPO06649.1"/>
    <property type="molecule type" value="Genomic_DNA"/>
</dbReference>
<keyword evidence="3" id="KW-1185">Reference proteome</keyword>
<evidence type="ECO:0000256" key="1">
    <source>
        <dbReference type="SAM" id="MobiDB-lite"/>
    </source>
</evidence>
<comment type="caution">
    <text evidence="2">The sequence shown here is derived from an EMBL/GenBank/DDBJ whole genome shotgun (WGS) entry which is preliminary data.</text>
</comment>
<reference evidence="2" key="1">
    <citation type="submission" date="2018-03" db="EMBL/GenBank/DDBJ databases">
        <authorList>
            <person name="Guldener U."/>
        </authorList>
    </citation>
    <scope>NUCLEOTIDE SEQUENCE</scope>
</reference>
<feature type="region of interest" description="Disordered" evidence="1">
    <location>
        <begin position="1"/>
        <end position="32"/>
    </location>
</feature>
<dbReference type="Proteomes" id="UP001187682">
    <property type="component" value="Unassembled WGS sequence"/>
</dbReference>
<proteinExistence type="predicted"/>
<evidence type="ECO:0000313" key="2">
    <source>
        <dbReference type="EMBL" id="SPO06649.1"/>
    </source>
</evidence>